<dbReference type="EMBL" id="VSSQ01003883">
    <property type="protein sequence ID" value="MPM22779.1"/>
    <property type="molecule type" value="Genomic_DNA"/>
</dbReference>
<gene>
    <name evidence="1" type="ORF">SDC9_69237</name>
</gene>
<comment type="caution">
    <text evidence="1">The sequence shown here is derived from an EMBL/GenBank/DDBJ whole genome shotgun (WGS) entry which is preliminary data.</text>
</comment>
<proteinExistence type="predicted"/>
<accession>A0A644Y358</accession>
<dbReference type="AlphaFoldDB" id="A0A644Y358"/>
<sequence>MILTVKQAALQLSLQSLDIMYSLFRSQMVMLDINQWEEAHWQKEEEPRLWKPAGD</sequence>
<organism evidence="1">
    <name type="scientific">bioreactor metagenome</name>
    <dbReference type="NCBI Taxonomy" id="1076179"/>
    <lineage>
        <taxon>unclassified sequences</taxon>
        <taxon>metagenomes</taxon>
        <taxon>ecological metagenomes</taxon>
    </lineage>
</organism>
<reference evidence="1" key="1">
    <citation type="submission" date="2019-08" db="EMBL/GenBank/DDBJ databases">
        <authorList>
            <person name="Kucharzyk K."/>
            <person name="Murdoch R.W."/>
            <person name="Higgins S."/>
            <person name="Loffler F."/>
        </authorList>
    </citation>
    <scope>NUCLEOTIDE SEQUENCE</scope>
</reference>
<evidence type="ECO:0000313" key="1">
    <source>
        <dbReference type="EMBL" id="MPM22779.1"/>
    </source>
</evidence>
<protein>
    <submittedName>
        <fullName evidence="1">Uncharacterized protein</fullName>
    </submittedName>
</protein>
<name>A0A644Y358_9ZZZZ</name>